<reference evidence="2 3" key="1">
    <citation type="submission" date="2018-12" db="EMBL/GenBank/DDBJ databases">
        <title>Draft genome sequence of Embleya hyalina NBRC 13850T.</title>
        <authorList>
            <person name="Komaki H."/>
            <person name="Hosoyama A."/>
            <person name="Kimura A."/>
            <person name="Ichikawa N."/>
            <person name="Tamura T."/>
        </authorList>
    </citation>
    <scope>NUCLEOTIDE SEQUENCE [LARGE SCALE GENOMIC DNA]</scope>
    <source>
        <strain evidence="2 3">NBRC 13850</strain>
    </source>
</reference>
<dbReference type="OrthoDB" id="9815541at2"/>
<proteinExistence type="predicted"/>
<dbReference type="InterPro" id="IPR036366">
    <property type="entry name" value="PGBDSf"/>
</dbReference>
<dbReference type="InterPro" id="IPR002477">
    <property type="entry name" value="Peptidoglycan-bd-like"/>
</dbReference>
<gene>
    <name evidence="2" type="primary">acm</name>
    <name evidence="2" type="ORF">EHYA_06862</name>
</gene>
<comment type="caution">
    <text evidence="2">The sequence shown here is derived from an EMBL/GenBank/DDBJ whole genome shotgun (WGS) entry which is preliminary data.</text>
</comment>
<sequence>MPGDITQPCNFTDARPTIKRGATGDAVKQEQCYLNNSLTGTKLLEDGIFGPVTDAATRRFQTCAKITIDGICGPQTWSFLTFWANSADFVC</sequence>
<accession>A0A401YX23</accession>
<dbReference type="RefSeq" id="WP_160161659.1">
    <property type="nucleotide sequence ID" value="NZ_BIFH01000031.1"/>
</dbReference>
<dbReference type="SUPFAM" id="SSF47090">
    <property type="entry name" value="PGBD-like"/>
    <property type="match status" value="1"/>
</dbReference>
<dbReference type="Gene3D" id="1.10.101.10">
    <property type="entry name" value="PGBD-like superfamily/PGBD"/>
    <property type="match status" value="1"/>
</dbReference>
<name>A0A401YX23_9ACTN</name>
<organism evidence="2 3">
    <name type="scientific">Embleya hyalina</name>
    <dbReference type="NCBI Taxonomy" id="516124"/>
    <lineage>
        <taxon>Bacteria</taxon>
        <taxon>Bacillati</taxon>
        <taxon>Actinomycetota</taxon>
        <taxon>Actinomycetes</taxon>
        <taxon>Kitasatosporales</taxon>
        <taxon>Streptomycetaceae</taxon>
        <taxon>Embleya</taxon>
    </lineage>
</organism>
<dbReference type="Pfam" id="PF01471">
    <property type="entry name" value="PG_binding_1"/>
    <property type="match status" value="1"/>
</dbReference>
<keyword evidence="3" id="KW-1185">Reference proteome</keyword>
<dbReference type="Proteomes" id="UP000286931">
    <property type="component" value="Unassembled WGS sequence"/>
</dbReference>
<evidence type="ECO:0000313" key="3">
    <source>
        <dbReference type="Proteomes" id="UP000286931"/>
    </source>
</evidence>
<dbReference type="EMBL" id="BIFH01000031">
    <property type="protein sequence ID" value="GCD99149.1"/>
    <property type="molecule type" value="Genomic_DNA"/>
</dbReference>
<dbReference type="AlphaFoldDB" id="A0A401YX23"/>
<dbReference type="InterPro" id="IPR036365">
    <property type="entry name" value="PGBD-like_sf"/>
</dbReference>
<protein>
    <submittedName>
        <fullName evidence="2">Lysozyme</fullName>
    </submittedName>
</protein>
<evidence type="ECO:0000313" key="2">
    <source>
        <dbReference type="EMBL" id="GCD99149.1"/>
    </source>
</evidence>
<evidence type="ECO:0000259" key="1">
    <source>
        <dbReference type="Pfam" id="PF01471"/>
    </source>
</evidence>
<feature type="domain" description="Peptidoglycan binding-like" evidence="1">
    <location>
        <begin position="23"/>
        <end position="80"/>
    </location>
</feature>